<evidence type="ECO:0000259" key="4">
    <source>
        <dbReference type="PROSITE" id="PS50893"/>
    </source>
</evidence>
<dbReference type="Proteomes" id="UP000242645">
    <property type="component" value="Chromosome"/>
</dbReference>
<dbReference type="GO" id="GO:0022857">
    <property type="term" value="F:transmembrane transporter activity"/>
    <property type="evidence" value="ECO:0007669"/>
    <property type="project" value="TreeGrafter"/>
</dbReference>
<dbReference type="KEGG" id="dtr:RSDT_0423"/>
<keyword evidence="6" id="KW-1185">Reference proteome</keyword>
<dbReference type="GO" id="GO:0016887">
    <property type="term" value="F:ATP hydrolysis activity"/>
    <property type="evidence" value="ECO:0007669"/>
    <property type="project" value="InterPro"/>
</dbReference>
<dbReference type="SMART" id="SM00382">
    <property type="entry name" value="AAA"/>
    <property type="match status" value="1"/>
</dbReference>
<dbReference type="AlphaFoldDB" id="A0A1J1DQ14"/>
<dbReference type="SUPFAM" id="SSF52540">
    <property type="entry name" value="P-loop containing nucleoside triphosphate hydrolases"/>
    <property type="match status" value="1"/>
</dbReference>
<evidence type="ECO:0000313" key="5">
    <source>
        <dbReference type="EMBL" id="BAV91935.1"/>
    </source>
</evidence>
<dbReference type="GO" id="GO:0005886">
    <property type="term" value="C:plasma membrane"/>
    <property type="evidence" value="ECO:0007669"/>
    <property type="project" value="TreeGrafter"/>
</dbReference>
<evidence type="ECO:0000313" key="6">
    <source>
        <dbReference type="Proteomes" id="UP000242645"/>
    </source>
</evidence>
<keyword evidence="3 5" id="KW-0067">ATP-binding</keyword>
<gene>
    <name evidence="5" type="ORF">RSDT_0423</name>
</gene>
<dbReference type="Gene3D" id="3.40.50.300">
    <property type="entry name" value="P-loop containing nucleotide triphosphate hydrolases"/>
    <property type="match status" value="1"/>
</dbReference>
<keyword evidence="2" id="KW-0547">Nucleotide-binding</keyword>
<dbReference type="OrthoDB" id="9809450at2"/>
<dbReference type="GO" id="GO:0005524">
    <property type="term" value="F:ATP binding"/>
    <property type="evidence" value="ECO:0007669"/>
    <property type="project" value="UniProtKB-KW"/>
</dbReference>
<dbReference type="PANTHER" id="PTHR24220:SF86">
    <property type="entry name" value="ABC TRANSPORTER ABCH.1"/>
    <property type="match status" value="1"/>
</dbReference>
<dbReference type="EMBL" id="AP017368">
    <property type="protein sequence ID" value="BAV91935.1"/>
    <property type="molecule type" value="Genomic_DNA"/>
</dbReference>
<name>A0A1J1DQ14_9BACT</name>
<reference evidence="5 6" key="1">
    <citation type="journal article" date="2017" name="ISME J.">
        <title>Genome of 'Ca. Desulfovibrio trichonymphae', an H2-oxidizing bacterium in a tripartite symbiotic system within a protist cell in the termite gut.</title>
        <authorList>
            <person name="Kuwahara H."/>
            <person name="Yuki M."/>
            <person name="Izawa K."/>
            <person name="Ohkuma M."/>
            <person name="Hongoh Y."/>
        </authorList>
    </citation>
    <scope>NUCLEOTIDE SEQUENCE [LARGE SCALE GENOMIC DNA]</scope>
    <source>
        <strain evidence="5 6">Rs-N31</strain>
    </source>
</reference>
<evidence type="ECO:0000256" key="2">
    <source>
        <dbReference type="ARBA" id="ARBA00022741"/>
    </source>
</evidence>
<keyword evidence="1" id="KW-0813">Transport</keyword>
<accession>A0A1J1DQ14</accession>
<organism evidence="5 6">
    <name type="scientific">Candidatus Desulfovibrio trichonymphae</name>
    <dbReference type="NCBI Taxonomy" id="1725232"/>
    <lineage>
        <taxon>Bacteria</taxon>
        <taxon>Pseudomonadati</taxon>
        <taxon>Thermodesulfobacteriota</taxon>
        <taxon>Desulfovibrionia</taxon>
        <taxon>Desulfovibrionales</taxon>
        <taxon>Desulfovibrionaceae</taxon>
        <taxon>Desulfovibrio</taxon>
    </lineage>
</organism>
<dbReference type="InterPro" id="IPR003593">
    <property type="entry name" value="AAA+_ATPase"/>
</dbReference>
<evidence type="ECO:0000256" key="1">
    <source>
        <dbReference type="ARBA" id="ARBA00022448"/>
    </source>
</evidence>
<dbReference type="CDD" id="cd03255">
    <property type="entry name" value="ABC_MJ0796_LolCDE_FtsE"/>
    <property type="match status" value="1"/>
</dbReference>
<proteinExistence type="predicted"/>
<dbReference type="PANTHER" id="PTHR24220">
    <property type="entry name" value="IMPORT ATP-BINDING PROTEIN"/>
    <property type="match status" value="1"/>
</dbReference>
<dbReference type="InterPro" id="IPR017911">
    <property type="entry name" value="MacB-like_ATP-bd"/>
</dbReference>
<sequence>MTPVITAKDIYKCYAGFDPVLRGVNMEADAGEMVAIMGPSGCGKSTLLHILGMLHAPDSGELAILGTDVASLNREQAAAFRRVNMGFVMQSSNLFDHSTVFENVEFPLLYEGVAPQERWARVIRALDLVRLSARVHYRSNHLSGGEQQRTAIARAMVNNPCILLTDEPTGALDARTSQHIMENFCTLCHTCGVCMIMVTHDPKMAEYCDTVYTLEEGVLHCSKRGFTPLAAARPQNFLAQDEAAMRGAFVTDHFAGDIGRFSTGQARCLHAEGLLSRVYALCGRSLEGTADDYVLPLAVRSFGIGPFFSLCALFRQPRKAARDLRELLRLTAGDDGLTRLRALCIGALLARWAHEDHLEFFFAAPGRAPLAAVRGAVRLTGLPFVAVAHDRESALAIGDCADAALVCCDSEQTCQTVRECLPGYPADKILILPGTQPAREPCEEKAAMAITAQPDDELQLSAEARTALSRLKILLTAVCRKK</sequence>
<dbReference type="Pfam" id="PF00005">
    <property type="entry name" value="ABC_tran"/>
    <property type="match status" value="1"/>
</dbReference>
<protein>
    <submittedName>
        <fullName evidence="5">ABC efflux transporter ATP-binding protein</fullName>
    </submittedName>
</protein>
<dbReference type="InterPro" id="IPR003439">
    <property type="entry name" value="ABC_transporter-like_ATP-bd"/>
</dbReference>
<feature type="domain" description="ABC transporter" evidence="4">
    <location>
        <begin position="5"/>
        <end position="241"/>
    </location>
</feature>
<dbReference type="RefSeq" id="WP_096399462.1">
    <property type="nucleotide sequence ID" value="NZ_AP017368.1"/>
</dbReference>
<evidence type="ECO:0000256" key="3">
    <source>
        <dbReference type="ARBA" id="ARBA00022840"/>
    </source>
</evidence>
<dbReference type="InterPro" id="IPR027417">
    <property type="entry name" value="P-loop_NTPase"/>
</dbReference>
<dbReference type="PROSITE" id="PS50893">
    <property type="entry name" value="ABC_TRANSPORTER_2"/>
    <property type="match status" value="1"/>
</dbReference>
<dbReference type="InterPro" id="IPR015854">
    <property type="entry name" value="ABC_transpr_LolD-like"/>
</dbReference>